<proteinExistence type="predicted"/>
<feature type="region of interest" description="Disordered" evidence="1">
    <location>
        <begin position="76"/>
        <end position="105"/>
    </location>
</feature>
<sequence>MYYNLAQLLKEPTGSTRNYEVDDSFVGPEGGMDQAQGWIRVIRTHQGVLVRAELETQINLTCSRCLDQFQSQSELTMEEESIPIDDSETDQTTESAEESQGEIHLDDQHVLDMAEVIRQYVLTEVPIKPLCCEECLGLCPECGINLNKEKCRCSATLVDPPVGALVELLAERRK</sequence>
<accession>A0A381PLJ6</accession>
<reference evidence="2" key="1">
    <citation type="submission" date="2018-05" db="EMBL/GenBank/DDBJ databases">
        <authorList>
            <person name="Lanie J.A."/>
            <person name="Ng W.-L."/>
            <person name="Kazmierczak K.M."/>
            <person name="Andrzejewski T.M."/>
            <person name="Davidsen T.M."/>
            <person name="Wayne K.J."/>
            <person name="Tettelin H."/>
            <person name="Glass J.I."/>
            <person name="Rusch D."/>
            <person name="Podicherti R."/>
            <person name="Tsui H.-C.T."/>
            <person name="Winkler M.E."/>
        </authorList>
    </citation>
    <scope>NUCLEOTIDE SEQUENCE</scope>
</reference>
<dbReference type="InterPro" id="IPR003772">
    <property type="entry name" value="YceD"/>
</dbReference>
<feature type="compositionally biased region" description="Acidic residues" evidence="1">
    <location>
        <begin position="76"/>
        <end position="100"/>
    </location>
</feature>
<dbReference type="EMBL" id="UINC01001021">
    <property type="protein sequence ID" value="SUZ67810.1"/>
    <property type="molecule type" value="Genomic_DNA"/>
</dbReference>
<name>A0A381PLJ6_9ZZZZ</name>
<evidence type="ECO:0000256" key="1">
    <source>
        <dbReference type="SAM" id="MobiDB-lite"/>
    </source>
</evidence>
<gene>
    <name evidence="2" type="ORF">METZ01_LOCUS20664</name>
</gene>
<dbReference type="Pfam" id="PF02620">
    <property type="entry name" value="YceD"/>
    <property type="match status" value="1"/>
</dbReference>
<evidence type="ECO:0000313" key="2">
    <source>
        <dbReference type="EMBL" id="SUZ67810.1"/>
    </source>
</evidence>
<protein>
    <recommendedName>
        <fullName evidence="3">DUF177 domain-containing protein</fullName>
    </recommendedName>
</protein>
<dbReference type="PANTHER" id="PTHR34374">
    <property type="entry name" value="LARGE RIBOSOMAL RNA SUBUNIT ACCUMULATION PROTEIN YCED HOMOLOG 1, CHLOROPLASTIC"/>
    <property type="match status" value="1"/>
</dbReference>
<evidence type="ECO:0008006" key="3">
    <source>
        <dbReference type="Google" id="ProtNLM"/>
    </source>
</evidence>
<dbReference type="AlphaFoldDB" id="A0A381PLJ6"/>
<organism evidence="2">
    <name type="scientific">marine metagenome</name>
    <dbReference type="NCBI Taxonomy" id="408172"/>
    <lineage>
        <taxon>unclassified sequences</taxon>
        <taxon>metagenomes</taxon>
        <taxon>ecological metagenomes</taxon>
    </lineage>
</organism>
<dbReference type="PANTHER" id="PTHR34374:SF1">
    <property type="entry name" value="LARGE RIBOSOMAL RNA SUBUNIT ACCUMULATION PROTEIN YCED HOMOLOG 1, CHLOROPLASTIC"/>
    <property type="match status" value="1"/>
</dbReference>